<organism evidence="1 2">
    <name type="scientific">Pseudodesulfovibrio nedwellii</name>
    <dbReference type="NCBI Taxonomy" id="2973072"/>
    <lineage>
        <taxon>Bacteria</taxon>
        <taxon>Pseudomonadati</taxon>
        <taxon>Thermodesulfobacteriota</taxon>
        <taxon>Desulfovibrionia</taxon>
        <taxon>Desulfovibrionales</taxon>
        <taxon>Desulfovibrionaceae</taxon>
    </lineage>
</organism>
<evidence type="ECO:0008006" key="3">
    <source>
        <dbReference type="Google" id="ProtNLM"/>
    </source>
</evidence>
<protein>
    <recommendedName>
        <fullName evidence="3">CopG family transcriptional regulator</fullName>
    </recommendedName>
</protein>
<evidence type="ECO:0000313" key="2">
    <source>
        <dbReference type="Proteomes" id="UP001317742"/>
    </source>
</evidence>
<gene>
    <name evidence="1" type="ORF">SYK_05130</name>
</gene>
<accession>A0ABM8AXZ1</accession>
<dbReference type="Proteomes" id="UP001317742">
    <property type="component" value="Chromosome"/>
</dbReference>
<dbReference type="EMBL" id="AP026709">
    <property type="protein sequence ID" value="BDQ36153.1"/>
    <property type="molecule type" value="Genomic_DNA"/>
</dbReference>
<dbReference type="RefSeq" id="WP_281762075.1">
    <property type="nucleotide sequence ID" value="NZ_AP026709.1"/>
</dbReference>
<reference evidence="1 2" key="1">
    <citation type="submission" date="2022-08" db="EMBL/GenBank/DDBJ databases">
        <title>Genome Sequence of the sulphate-reducing bacterium, Pseudodesulfovibrio sp. SYK.</title>
        <authorList>
            <person name="Kondo R."/>
            <person name="Kataoka T."/>
        </authorList>
    </citation>
    <scope>NUCLEOTIDE SEQUENCE [LARGE SCALE GENOMIC DNA]</scope>
    <source>
        <strain evidence="1 2">SYK</strain>
    </source>
</reference>
<sequence>MTKDKKITFRLDDNLHEFLSRISDLDECSLSSVVRHFLMHNVRAIQELKDSTNTEVTGWFLRRQAAMAADA</sequence>
<name>A0ABM8AXZ1_9BACT</name>
<proteinExistence type="predicted"/>
<keyword evidence="2" id="KW-1185">Reference proteome</keyword>
<dbReference type="InterPro" id="IPR010985">
    <property type="entry name" value="Ribbon_hlx_hlx"/>
</dbReference>
<dbReference type="SUPFAM" id="SSF47598">
    <property type="entry name" value="Ribbon-helix-helix"/>
    <property type="match status" value="1"/>
</dbReference>
<evidence type="ECO:0000313" key="1">
    <source>
        <dbReference type="EMBL" id="BDQ36153.1"/>
    </source>
</evidence>